<comment type="function">
    <text evidence="7">May be involved in telomere capping.</text>
</comment>
<feature type="signal peptide" evidence="11">
    <location>
        <begin position="1"/>
        <end position="20"/>
    </location>
</feature>
<dbReference type="PANTHER" id="PTHR35518">
    <property type="entry name" value="MAINTENANCE OF TELOMOERE CAPPING"/>
    <property type="match status" value="1"/>
</dbReference>
<feature type="transmembrane region" description="Helical" evidence="10">
    <location>
        <begin position="466"/>
        <end position="487"/>
    </location>
</feature>
<gene>
    <name evidence="13" type="ORF">HG536_0A01250</name>
</gene>
<dbReference type="EMBL" id="CP059246">
    <property type="protein sequence ID" value="QLL30308.1"/>
    <property type="molecule type" value="Genomic_DNA"/>
</dbReference>
<dbReference type="KEGG" id="tgb:HG536_0A01250"/>
<feature type="domain" description="MTC6 partial TIM-barrel" evidence="12">
    <location>
        <begin position="27"/>
        <end position="315"/>
    </location>
</feature>
<feature type="chain" id="PRO_5029008522" description="Maintenance of telomere capping protein 6" evidence="11">
    <location>
        <begin position="21"/>
        <end position="515"/>
    </location>
</feature>
<dbReference type="InterPro" id="IPR051008">
    <property type="entry name" value="Telomere_Capping_Maintenance"/>
</dbReference>
<evidence type="ECO:0000256" key="5">
    <source>
        <dbReference type="ARBA" id="ARBA00023136"/>
    </source>
</evidence>
<evidence type="ECO:0000313" key="14">
    <source>
        <dbReference type="Proteomes" id="UP000515788"/>
    </source>
</evidence>
<evidence type="ECO:0000256" key="7">
    <source>
        <dbReference type="ARBA" id="ARBA00037703"/>
    </source>
</evidence>
<keyword evidence="4 10" id="KW-1133">Transmembrane helix</keyword>
<evidence type="ECO:0000256" key="3">
    <source>
        <dbReference type="ARBA" id="ARBA00022729"/>
    </source>
</evidence>
<sequence>MQIPRKLLVIWALLWEVILCVNFEVLPAIDSQTQNAIRSQRDLMLNVTIDQLPLVGVNLRKVILNNASTNDTESLLGMQSLMKNGVQNFMLELQLRNDSWGVRDTNLDLQAFLVAFESFINKTDDNLSANILTLHLNISTEELPSNSTSGDDQSVITVDPSKPMLNLTYVLDQFMGRFRIYTPDDLRTDRQLGSTFDTYGQSNSGWPTLNSFLYLKRKRVLITEVSNRLNYSEVPYIFNNTILHYDVGNKTLETPNTIGELLYTSTISWRYLEAEFTPAEIQQYISMGYSPVISNHYSIGNLTQISELLGSSIIWSWGAGEPIPAFTTATPKNSSSLVAYNCALLKYYSTNNSAAWIVGNCYDKKQGLCRYAEQAFDWEVTEADDTYFAFEQRSECHCSDRYQFALPRTPLELTSLVIDLERSGTQDKEIWIDLNSIAVGDCWVTGGPYATCPYQKVVPHRNFVDMITPVSVSCCVILLIVFYLNLLRVPIHSNRKKWRKVVNELSKTELDGVPL</sequence>
<evidence type="ECO:0000256" key="10">
    <source>
        <dbReference type="SAM" id="Phobius"/>
    </source>
</evidence>
<dbReference type="OrthoDB" id="5573651at2759"/>
<proteinExistence type="inferred from homology"/>
<dbReference type="GeneID" id="59323405"/>
<evidence type="ECO:0000256" key="4">
    <source>
        <dbReference type="ARBA" id="ARBA00022989"/>
    </source>
</evidence>
<dbReference type="RefSeq" id="XP_037136983.1">
    <property type="nucleotide sequence ID" value="XM_037281088.1"/>
</dbReference>
<evidence type="ECO:0000256" key="2">
    <source>
        <dbReference type="ARBA" id="ARBA00022692"/>
    </source>
</evidence>
<evidence type="ECO:0000256" key="6">
    <source>
        <dbReference type="ARBA" id="ARBA00023180"/>
    </source>
</evidence>
<evidence type="ECO:0000256" key="1">
    <source>
        <dbReference type="ARBA" id="ARBA00004479"/>
    </source>
</evidence>
<dbReference type="AlphaFoldDB" id="A0A7G3Z9X2"/>
<dbReference type="PANTHER" id="PTHR35518:SF2">
    <property type="entry name" value="MAINTENANCE OF TELOMERE CAPPING PROTEIN 6"/>
    <property type="match status" value="1"/>
</dbReference>
<dbReference type="InterPro" id="IPR057530">
    <property type="entry name" value="TIM-barrel_MTC6"/>
</dbReference>
<name>A0A7G3Z9X2_9SACH</name>
<keyword evidence="2 10" id="KW-0812">Transmembrane</keyword>
<reference evidence="13 14" key="1">
    <citation type="submission" date="2020-06" db="EMBL/GenBank/DDBJ databases">
        <title>The yeast mating-type switching endonuclease HO is a domesticated member of an unorthodox homing genetic element family.</title>
        <authorList>
            <person name="Coughlan A.Y."/>
            <person name="Lombardi L."/>
            <person name="Braun-Galleani S."/>
            <person name="Martos A.R."/>
            <person name="Galeote V."/>
            <person name="Bigey F."/>
            <person name="Dequin S."/>
            <person name="Byrne K.P."/>
            <person name="Wolfe K.H."/>
        </authorList>
    </citation>
    <scope>NUCLEOTIDE SEQUENCE [LARGE SCALE GENOMIC DNA]</scope>
    <source>
        <strain evidence="13 14">CBS764</strain>
    </source>
</reference>
<keyword evidence="14" id="KW-1185">Reference proteome</keyword>
<keyword evidence="3 11" id="KW-0732">Signal</keyword>
<evidence type="ECO:0000259" key="12">
    <source>
        <dbReference type="Pfam" id="PF25506"/>
    </source>
</evidence>
<evidence type="ECO:0000313" key="13">
    <source>
        <dbReference type="EMBL" id="QLL30308.1"/>
    </source>
</evidence>
<comment type="subcellular location">
    <subcellularLocation>
        <location evidence="1">Membrane</location>
        <topology evidence="1">Single-pass type I membrane protein</topology>
    </subcellularLocation>
</comment>
<organism evidence="13 14">
    <name type="scientific">Torulaspora globosa</name>
    <dbReference type="NCBI Taxonomy" id="48254"/>
    <lineage>
        <taxon>Eukaryota</taxon>
        <taxon>Fungi</taxon>
        <taxon>Dikarya</taxon>
        <taxon>Ascomycota</taxon>
        <taxon>Saccharomycotina</taxon>
        <taxon>Saccharomycetes</taxon>
        <taxon>Saccharomycetales</taxon>
        <taxon>Saccharomycetaceae</taxon>
        <taxon>Torulaspora</taxon>
    </lineage>
</organism>
<evidence type="ECO:0000256" key="11">
    <source>
        <dbReference type="SAM" id="SignalP"/>
    </source>
</evidence>
<accession>A0A7G3Z9X2</accession>
<dbReference type="GO" id="GO:0016020">
    <property type="term" value="C:membrane"/>
    <property type="evidence" value="ECO:0007669"/>
    <property type="project" value="UniProtKB-SubCell"/>
</dbReference>
<keyword evidence="5 10" id="KW-0472">Membrane</keyword>
<comment type="similarity">
    <text evidence="8">Belongs to the MTC6 family.</text>
</comment>
<dbReference type="Proteomes" id="UP000515788">
    <property type="component" value="Chromosome 1"/>
</dbReference>
<dbReference type="Pfam" id="PF25506">
    <property type="entry name" value="TIM-barrel_MTC6"/>
    <property type="match status" value="1"/>
</dbReference>
<evidence type="ECO:0000256" key="8">
    <source>
        <dbReference type="ARBA" id="ARBA00038159"/>
    </source>
</evidence>
<keyword evidence="6" id="KW-0325">Glycoprotein</keyword>
<protein>
    <recommendedName>
        <fullName evidence="9">Maintenance of telomere capping protein 6</fullName>
    </recommendedName>
</protein>
<evidence type="ECO:0000256" key="9">
    <source>
        <dbReference type="ARBA" id="ARBA00039865"/>
    </source>
</evidence>